<dbReference type="InterPro" id="IPR008927">
    <property type="entry name" value="6-PGluconate_DH-like_C_sf"/>
</dbReference>
<reference evidence="12 13" key="1">
    <citation type="submission" date="2019-08" db="EMBL/GenBank/DDBJ databases">
        <title>Microbe sample from Colwellia echini.</title>
        <authorList>
            <person name="Christiansen L."/>
            <person name="Pathiraja D."/>
            <person name="Schultz-Johansen M."/>
            <person name="Choi I.-G."/>
            <person name="Stougaard P."/>
        </authorList>
    </citation>
    <scope>NUCLEOTIDE SEQUENCE [LARGE SCALE GENOMIC DNA]</scope>
    <source>
        <strain evidence="12 13">A3</strain>
    </source>
</reference>
<gene>
    <name evidence="12" type="ORF">CWS31_008295</name>
</gene>
<accession>A0ABY3MXK3</accession>
<name>A0ABY3MXK3_9GAMM</name>
<comment type="similarity">
    <text evidence="2">Belongs to the ketopantoate reductase family.</text>
</comment>
<comment type="catalytic activity">
    <reaction evidence="9">
        <text>(R)-pantoate + NADP(+) = 2-dehydropantoate + NADPH + H(+)</text>
        <dbReference type="Rhea" id="RHEA:16233"/>
        <dbReference type="ChEBI" id="CHEBI:11561"/>
        <dbReference type="ChEBI" id="CHEBI:15378"/>
        <dbReference type="ChEBI" id="CHEBI:15980"/>
        <dbReference type="ChEBI" id="CHEBI:57783"/>
        <dbReference type="ChEBI" id="CHEBI:58349"/>
        <dbReference type="EC" id="1.1.1.169"/>
    </reaction>
</comment>
<keyword evidence="7" id="KW-0560">Oxidoreductase</keyword>
<sequence>MANALSVQTKASAQFKEQSDNQLRNIVVVGQGAIGLLWYHHLSKTQDTQKKRVSLLASNQHLFNKNVDASLDENKKKSSTELNEASYQFTPYRQKNKQTYPLIYSQLSDIESADVILLCVKSYQIAKAIKNIAKITSPHCIIILAHNGMGTFEEIAKLLPKSQRILAMLTTHGSLRQSAFSITHTGLGQSDIGLLSGNTKYTKPANSTDANRLGELTLTEQQHLTKLFNDALPKVTFHKDITDKQWLKLAINCVINPITAINDIDNGEINNDNFAEQIHCLLTEISDVSYAVGINLQLDDLQKAVQNVAKATATNCSSMRCDVLAGNTTEIDYINGYIHRLGEKYGIATPENTRMWQEVKSLG</sequence>
<dbReference type="SUPFAM" id="SSF51735">
    <property type="entry name" value="NAD(P)-binding Rossmann-fold domains"/>
    <property type="match status" value="1"/>
</dbReference>
<keyword evidence="5" id="KW-0566">Pantothenate biosynthesis</keyword>
<dbReference type="Gene3D" id="3.40.50.720">
    <property type="entry name" value="NAD(P)-binding Rossmann-like Domain"/>
    <property type="match status" value="1"/>
</dbReference>
<dbReference type="Gene3D" id="1.10.1040.10">
    <property type="entry name" value="N-(1-d-carboxylethyl)-l-norvaline Dehydrogenase, domain 2"/>
    <property type="match status" value="1"/>
</dbReference>
<evidence type="ECO:0000256" key="8">
    <source>
        <dbReference type="ARBA" id="ARBA00032024"/>
    </source>
</evidence>
<dbReference type="InterPro" id="IPR013752">
    <property type="entry name" value="KPA_reductase"/>
</dbReference>
<proteinExistence type="inferred from homology"/>
<evidence type="ECO:0000259" key="11">
    <source>
        <dbReference type="Pfam" id="PF08546"/>
    </source>
</evidence>
<keyword evidence="13" id="KW-1185">Reference proteome</keyword>
<evidence type="ECO:0000256" key="7">
    <source>
        <dbReference type="ARBA" id="ARBA00023002"/>
    </source>
</evidence>
<dbReference type="PANTHER" id="PTHR43765:SF2">
    <property type="entry name" value="2-DEHYDROPANTOATE 2-REDUCTASE"/>
    <property type="match status" value="1"/>
</dbReference>
<dbReference type="InterPro" id="IPR050838">
    <property type="entry name" value="Ketopantoate_reductase"/>
</dbReference>
<dbReference type="SUPFAM" id="SSF48179">
    <property type="entry name" value="6-phosphogluconate dehydrogenase C-terminal domain-like"/>
    <property type="match status" value="1"/>
</dbReference>
<evidence type="ECO:0000256" key="3">
    <source>
        <dbReference type="ARBA" id="ARBA00013014"/>
    </source>
</evidence>
<evidence type="ECO:0000256" key="5">
    <source>
        <dbReference type="ARBA" id="ARBA00022655"/>
    </source>
</evidence>
<dbReference type="Pfam" id="PF02558">
    <property type="entry name" value="ApbA"/>
    <property type="match status" value="1"/>
</dbReference>
<keyword evidence="6" id="KW-0521">NADP</keyword>
<evidence type="ECO:0000256" key="4">
    <source>
        <dbReference type="ARBA" id="ARBA00019465"/>
    </source>
</evidence>
<dbReference type="PANTHER" id="PTHR43765">
    <property type="entry name" value="2-DEHYDROPANTOATE 2-REDUCTASE-RELATED"/>
    <property type="match status" value="1"/>
</dbReference>
<organism evidence="12 13">
    <name type="scientific">Colwellia echini</name>
    <dbReference type="NCBI Taxonomy" id="1982103"/>
    <lineage>
        <taxon>Bacteria</taxon>
        <taxon>Pseudomonadati</taxon>
        <taxon>Pseudomonadota</taxon>
        <taxon>Gammaproteobacteria</taxon>
        <taxon>Alteromonadales</taxon>
        <taxon>Colwelliaceae</taxon>
        <taxon>Colwellia</taxon>
    </lineage>
</organism>
<evidence type="ECO:0000256" key="6">
    <source>
        <dbReference type="ARBA" id="ARBA00022857"/>
    </source>
</evidence>
<dbReference type="InterPro" id="IPR013328">
    <property type="entry name" value="6PGD_dom2"/>
</dbReference>
<feature type="domain" description="Ketopantoate reductase N-terminal" evidence="10">
    <location>
        <begin position="26"/>
        <end position="195"/>
    </location>
</feature>
<dbReference type="RefSeq" id="WP_101342897.1">
    <property type="nucleotide sequence ID" value="NZ_PJAI02000007.1"/>
</dbReference>
<dbReference type="Pfam" id="PF08546">
    <property type="entry name" value="ApbA_C"/>
    <property type="match status" value="1"/>
</dbReference>
<dbReference type="InterPro" id="IPR013332">
    <property type="entry name" value="KPR_N"/>
</dbReference>
<comment type="pathway">
    <text evidence="1">Cofactor biosynthesis; (R)-pantothenate biosynthesis; (R)-pantoate from 3-methyl-2-oxobutanoate: step 2/2.</text>
</comment>
<dbReference type="NCBIfam" id="TIGR00745">
    <property type="entry name" value="apbA_panE"/>
    <property type="match status" value="1"/>
</dbReference>
<evidence type="ECO:0000313" key="13">
    <source>
        <dbReference type="Proteomes" id="UP000815846"/>
    </source>
</evidence>
<dbReference type="EMBL" id="PJAI02000007">
    <property type="protein sequence ID" value="TYK65938.1"/>
    <property type="molecule type" value="Genomic_DNA"/>
</dbReference>
<dbReference type="Proteomes" id="UP000815846">
    <property type="component" value="Unassembled WGS sequence"/>
</dbReference>
<evidence type="ECO:0000256" key="9">
    <source>
        <dbReference type="ARBA" id="ARBA00048793"/>
    </source>
</evidence>
<feature type="domain" description="Ketopantoate reductase C-terminal" evidence="11">
    <location>
        <begin position="240"/>
        <end position="361"/>
    </location>
</feature>
<evidence type="ECO:0000256" key="2">
    <source>
        <dbReference type="ARBA" id="ARBA00007870"/>
    </source>
</evidence>
<comment type="caution">
    <text evidence="12">The sequence shown here is derived from an EMBL/GenBank/DDBJ whole genome shotgun (WGS) entry which is preliminary data.</text>
</comment>
<protein>
    <recommendedName>
        <fullName evidence="4">2-dehydropantoate 2-reductase</fullName>
        <ecNumber evidence="3">1.1.1.169</ecNumber>
    </recommendedName>
    <alternativeName>
        <fullName evidence="8">Ketopantoate reductase</fullName>
    </alternativeName>
</protein>
<evidence type="ECO:0000313" key="12">
    <source>
        <dbReference type="EMBL" id="TYK65938.1"/>
    </source>
</evidence>
<evidence type="ECO:0000259" key="10">
    <source>
        <dbReference type="Pfam" id="PF02558"/>
    </source>
</evidence>
<dbReference type="InterPro" id="IPR003710">
    <property type="entry name" value="ApbA"/>
</dbReference>
<dbReference type="InterPro" id="IPR036291">
    <property type="entry name" value="NAD(P)-bd_dom_sf"/>
</dbReference>
<evidence type="ECO:0000256" key="1">
    <source>
        <dbReference type="ARBA" id="ARBA00004994"/>
    </source>
</evidence>
<dbReference type="EC" id="1.1.1.169" evidence="3"/>